<keyword evidence="4" id="KW-1185">Reference proteome</keyword>
<dbReference type="Proteomes" id="UP000660265">
    <property type="component" value="Unassembled WGS sequence"/>
</dbReference>
<evidence type="ECO:0000256" key="2">
    <source>
        <dbReference type="SAM" id="SignalP"/>
    </source>
</evidence>
<gene>
    <name evidence="3" type="ORF">GCM10011583_37230</name>
</gene>
<accession>A0ABQ2E9C2</accession>
<keyword evidence="2" id="KW-0732">Signal</keyword>
<proteinExistence type="predicted"/>
<reference evidence="4" key="1">
    <citation type="journal article" date="2019" name="Int. J. Syst. Evol. Microbiol.">
        <title>The Global Catalogue of Microorganisms (GCM) 10K type strain sequencing project: providing services to taxonomists for standard genome sequencing and annotation.</title>
        <authorList>
            <consortium name="The Broad Institute Genomics Platform"/>
            <consortium name="The Broad Institute Genome Sequencing Center for Infectious Disease"/>
            <person name="Wu L."/>
            <person name="Ma J."/>
        </authorList>
    </citation>
    <scope>NUCLEOTIDE SEQUENCE [LARGE SCALE GENOMIC DNA]</scope>
    <source>
        <strain evidence="4">CGMCC 4.7275</strain>
    </source>
</reference>
<dbReference type="InterPro" id="IPR017853">
    <property type="entry name" value="GH"/>
</dbReference>
<evidence type="ECO:0000313" key="4">
    <source>
        <dbReference type="Proteomes" id="UP000660265"/>
    </source>
</evidence>
<dbReference type="EMBL" id="BMMV01000011">
    <property type="protein sequence ID" value="GGK02116.1"/>
    <property type="molecule type" value="Genomic_DNA"/>
</dbReference>
<protein>
    <recommendedName>
        <fullName evidence="5">Chitinase</fullName>
    </recommendedName>
</protein>
<dbReference type="SUPFAM" id="SSF51445">
    <property type="entry name" value="(Trans)glycosidases"/>
    <property type="match status" value="1"/>
</dbReference>
<evidence type="ECO:0000256" key="1">
    <source>
        <dbReference type="SAM" id="MobiDB-lite"/>
    </source>
</evidence>
<feature type="compositionally biased region" description="Low complexity" evidence="1">
    <location>
        <begin position="44"/>
        <end position="53"/>
    </location>
</feature>
<dbReference type="PROSITE" id="PS51318">
    <property type="entry name" value="TAT"/>
    <property type="match status" value="1"/>
</dbReference>
<organism evidence="3 4">
    <name type="scientific">Streptomyces camponoticapitis</name>
    <dbReference type="NCBI Taxonomy" id="1616125"/>
    <lineage>
        <taxon>Bacteria</taxon>
        <taxon>Bacillati</taxon>
        <taxon>Actinomycetota</taxon>
        <taxon>Actinomycetes</taxon>
        <taxon>Kitasatosporales</taxon>
        <taxon>Streptomycetaceae</taxon>
        <taxon>Streptomyces</taxon>
    </lineage>
</organism>
<dbReference type="InterPro" id="IPR006311">
    <property type="entry name" value="TAT_signal"/>
</dbReference>
<name>A0ABQ2E9C2_9ACTN</name>
<dbReference type="PANTHER" id="PTHR42976:SF1">
    <property type="entry name" value="GH18 DOMAIN-CONTAINING PROTEIN-RELATED"/>
    <property type="match status" value="1"/>
</dbReference>
<evidence type="ECO:0008006" key="5">
    <source>
        <dbReference type="Google" id="ProtNLM"/>
    </source>
</evidence>
<sequence>MSNQARHGTRAKRRRALRVSTAAFGAFALAAGAVSLAAATASATANGAPNTPNIPNTRSAPKAAPPAVAPYLYNGWGDPPDPNEVMTATGVSWFTMAFVLDSGGCEPQWDGSRPLTGGVDERTVEAVRGAGGDIVPSFGGAGGDKLEIRCQDSTALAGAYQKVIDAYGLKAIDIDIEGDAYDDPAVQQKTIDALKQVKADNPGLITYVTFPSDQSGPDTGMIDRAAASELEVDGWTIMPFNFGGEGQNMAELTARATDGLKNAVKNAYGYSDEEAYAHSGLSSMNGITDVGETITTDDFRAIKDYAQEHHLARLSFWSVNRDRPCPGEYPNDDTCSGTEQEPWEFSKILAGFTG</sequence>
<feature type="signal peptide" evidence="2">
    <location>
        <begin position="1"/>
        <end position="47"/>
    </location>
</feature>
<comment type="caution">
    <text evidence="3">The sequence shown here is derived from an EMBL/GenBank/DDBJ whole genome shotgun (WGS) entry which is preliminary data.</text>
</comment>
<dbReference type="CDD" id="cd06543">
    <property type="entry name" value="GH18_PF-ChiA-like"/>
    <property type="match status" value="1"/>
</dbReference>
<feature type="chain" id="PRO_5046140717" description="Chitinase" evidence="2">
    <location>
        <begin position="48"/>
        <end position="354"/>
    </location>
</feature>
<evidence type="ECO:0000313" key="3">
    <source>
        <dbReference type="EMBL" id="GGK02116.1"/>
    </source>
</evidence>
<dbReference type="PANTHER" id="PTHR42976">
    <property type="entry name" value="BIFUNCTIONAL CHITINASE/LYSOZYME-RELATED"/>
    <property type="match status" value="1"/>
</dbReference>
<dbReference type="Gene3D" id="3.20.20.80">
    <property type="entry name" value="Glycosidases"/>
    <property type="match status" value="1"/>
</dbReference>
<dbReference type="InterPro" id="IPR052750">
    <property type="entry name" value="GH18_Chitinase"/>
</dbReference>
<feature type="region of interest" description="Disordered" evidence="1">
    <location>
        <begin position="44"/>
        <end position="63"/>
    </location>
</feature>
<dbReference type="RefSeq" id="WP_229700953.1">
    <property type="nucleotide sequence ID" value="NZ_BMMV01000011.1"/>
</dbReference>